<reference evidence="1 2" key="1">
    <citation type="journal article" date="2015" name="Nature">
        <title>rRNA introns, odd ribosomes, and small enigmatic genomes across a large radiation of phyla.</title>
        <authorList>
            <person name="Brown C.T."/>
            <person name="Hug L.A."/>
            <person name="Thomas B.C."/>
            <person name="Sharon I."/>
            <person name="Castelle C.J."/>
            <person name="Singh A."/>
            <person name="Wilkins M.J."/>
            <person name="Williams K.H."/>
            <person name="Banfield J.F."/>
        </authorList>
    </citation>
    <scope>NUCLEOTIDE SEQUENCE [LARGE SCALE GENOMIC DNA]</scope>
</reference>
<organism evidence="1 2">
    <name type="scientific">Candidatus Gottesmanbacteria bacterium GW2011_GWB1_49_7</name>
    <dbReference type="NCBI Taxonomy" id="1618448"/>
    <lineage>
        <taxon>Bacteria</taxon>
        <taxon>Candidatus Gottesmaniibacteriota</taxon>
    </lineage>
</organism>
<dbReference type="EMBL" id="LCQD01000002">
    <property type="protein sequence ID" value="KKW13326.1"/>
    <property type="molecule type" value="Genomic_DNA"/>
</dbReference>
<gene>
    <name evidence="1" type="ORF">UY48_C0002G0017</name>
</gene>
<comment type="caution">
    <text evidence="1">The sequence shown here is derived from an EMBL/GenBank/DDBJ whole genome shotgun (WGS) entry which is preliminary data.</text>
</comment>
<sequence length="86" mass="9561">MNRPYRVRVATFAAFASPEVWLTGLEEWKAYVQAYRLVRRILAHRRKAGRGCDYTYEGPGGGAGEPGRDTIGKSSIVLAIGIVKFM</sequence>
<name>A0A0G1W3I4_9BACT</name>
<protein>
    <submittedName>
        <fullName evidence="1">Uncharacterized protein</fullName>
    </submittedName>
</protein>
<evidence type="ECO:0000313" key="2">
    <source>
        <dbReference type="Proteomes" id="UP000034588"/>
    </source>
</evidence>
<dbReference type="Proteomes" id="UP000034588">
    <property type="component" value="Unassembled WGS sequence"/>
</dbReference>
<proteinExistence type="predicted"/>
<accession>A0A0G1W3I4</accession>
<evidence type="ECO:0000313" key="1">
    <source>
        <dbReference type="EMBL" id="KKW13326.1"/>
    </source>
</evidence>
<dbReference type="AlphaFoldDB" id="A0A0G1W3I4"/>